<dbReference type="InterPro" id="IPR021596">
    <property type="entry name" value="DUF3219"/>
</dbReference>
<gene>
    <name evidence="1" type="ORF">I858_006090</name>
</gene>
<dbReference type="Proteomes" id="UP000053354">
    <property type="component" value="Chromosome"/>
</dbReference>
<dbReference type="SUPFAM" id="SSF159173">
    <property type="entry name" value="YkvR-like"/>
    <property type="match status" value="1"/>
</dbReference>
<dbReference type="Pfam" id="PF11514">
    <property type="entry name" value="DUF3219"/>
    <property type="match status" value="1"/>
</dbReference>
<dbReference type="KEGG" id="pll:I858_006090"/>
<dbReference type="EMBL" id="CP016540">
    <property type="protein sequence ID" value="ANU26593.1"/>
    <property type="molecule type" value="Genomic_DNA"/>
</dbReference>
<proteinExistence type="predicted"/>
<dbReference type="RefSeq" id="WP_049694048.1">
    <property type="nucleotide sequence ID" value="NZ_CP016540.2"/>
</dbReference>
<dbReference type="STRING" id="1302659.I858_006090"/>
<protein>
    <recommendedName>
        <fullName evidence="3">DUF3219 domain-containing protein</fullName>
    </recommendedName>
</protein>
<dbReference type="AlphaFoldDB" id="A0A1B1S069"/>
<dbReference type="InterPro" id="IPR023105">
    <property type="entry name" value="YkvR-like_sf"/>
</dbReference>
<keyword evidence="2" id="KW-1185">Reference proteome</keyword>
<evidence type="ECO:0000313" key="2">
    <source>
        <dbReference type="Proteomes" id="UP000053354"/>
    </source>
</evidence>
<dbReference type="Gene3D" id="2.40.30.80">
    <property type="entry name" value="YkvR-like"/>
    <property type="match status" value="1"/>
</dbReference>
<dbReference type="OrthoDB" id="2920197at2"/>
<name>A0A1B1S069_9BACL</name>
<organism evidence="1 2">
    <name type="scientific">Planococcus versutus</name>
    <dbReference type="NCBI Taxonomy" id="1302659"/>
    <lineage>
        <taxon>Bacteria</taxon>
        <taxon>Bacillati</taxon>
        <taxon>Bacillota</taxon>
        <taxon>Bacilli</taxon>
        <taxon>Bacillales</taxon>
        <taxon>Caryophanaceae</taxon>
        <taxon>Planococcus</taxon>
    </lineage>
</organism>
<accession>A0A1B1S069</accession>
<reference evidence="1" key="1">
    <citation type="submission" date="2016-10" db="EMBL/GenBank/DDBJ databases">
        <authorList>
            <person name="See-Too W.S."/>
        </authorList>
    </citation>
    <scope>NUCLEOTIDE SEQUENCE</scope>
    <source>
        <strain evidence="1">L10.15</strain>
    </source>
</reference>
<sequence>MAMHIWINDTQIHALNFKEQWLEASDTQQKKRKIIFDFKVTSEDYYDIATLLYKIHFHIRIPTLEAEFDASIVDYSTSITDLYKPNQVADYHLELIEQN</sequence>
<evidence type="ECO:0008006" key="3">
    <source>
        <dbReference type="Google" id="ProtNLM"/>
    </source>
</evidence>
<evidence type="ECO:0000313" key="1">
    <source>
        <dbReference type="EMBL" id="ANU26593.1"/>
    </source>
</evidence>